<protein>
    <submittedName>
        <fullName evidence="3">Unannotated protein</fullName>
    </submittedName>
</protein>
<dbReference type="PANTHER" id="PTHR21240">
    <property type="entry name" value="2-AMINO-3-CARBOXYLMUCONATE-6-SEMIALDEHYDE DECARBOXYLASE"/>
    <property type="match status" value="1"/>
</dbReference>
<dbReference type="GO" id="GO:0016831">
    <property type="term" value="F:carboxy-lyase activity"/>
    <property type="evidence" value="ECO:0007669"/>
    <property type="project" value="InterPro"/>
</dbReference>
<dbReference type="AlphaFoldDB" id="A0A6J5Z4Y1"/>
<reference evidence="3" key="1">
    <citation type="submission" date="2020-05" db="EMBL/GenBank/DDBJ databases">
        <authorList>
            <person name="Chiriac C."/>
            <person name="Salcher M."/>
            <person name="Ghai R."/>
            <person name="Kavagutti S V."/>
        </authorList>
    </citation>
    <scope>NUCLEOTIDE SEQUENCE</scope>
</reference>
<dbReference type="InterPro" id="IPR032465">
    <property type="entry name" value="ACMSD"/>
</dbReference>
<dbReference type="InterPro" id="IPR032466">
    <property type="entry name" value="Metal_Hydrolase"/>
</dbReference>
<dbReference type="PANTHER" id="PTHR21240:SF19">
    <property type="entry name" value="CATALYTIC_ HYDROLASE"/>
    <property type="match status" value="1"/>
</dbReference>
<dbReference type="Gene3D" id="3.20.20.140">
    <property type="entry name" value="Metal-dependent hydrolases"/>
    <property type="match status" value="1"/>
</dbReference>
<gene>
    <name evidence="3" type="ORF">UFOPK3770_00697</name>
</gene>
<dbReference type="Pfam" id="PF04909">
    <property type="entry name" value="Amidohydro_2"/>
    <property type="match status" value="1"/>
</dbReference>
<feature type="domain" description="Amidohydrolase-related" evidence="2">
    <location>
        <begin position="82"/>
        <end position="282"/>
    </location>
</feature>
<name>A0A6J5Z4Y1_9ZZZZ</name>
<proteinExistence type="predicted"/>
<dbReference type="InterPro" id="IPR006680">
    <property type="entry name" value="Amidohydro-rel"/>
</dbReference>
<evidence type="ECO:0000313" key="3">
    <source>
        <dbReference type="EMBL" id="CAB4337705.1"/>
    </source>
</evidence>
<dbReference type="GO" id="GO:0016787">
    <property type="term" value="F:hydrolase activity"/>
    <property type="evidence" value="ECO:0007669"/>
    <property type="project" value="InterPro"/>
</dbReference>
<dbReference type="SUPFAM" id="SSF51556">
    <property type="entry name" value="Metallo-dependent hydrolases"/>
    <property type="match status" value="1"/>
</dbReference>
<organism evidence="3">
    <name type="scientific">freshwater metagenome</name>
    <dbReference type="NCBI Taxonomy" id="449393"/>
    <lineage>
        <taxon>unclassified sequences</taxon>
        <taxon>metagenomes</taxon>
        <taxon>ecological metagenomes</taxon>
    </lineage>
</organism>
<keyword evidence="1" id="KW-0456">Lyase</keyword>
<evidence type="ECO:0000259" key="2">
    <source>
        <dbReference type="Pfam" id="PF04909"/>
    </source>
</evidence>
<dbReference type="EMBL" id="CAESAJ010000062">
    <property type="protein sequence ID" value="CAB4337705.1"/>
    <property type="molecule type" value="Genomic_DNA"/>
</dbReference>
<sequence length="283" mass="32391">MSEYMAVDFMCGHFTEDNIRRNFFESSESEIFESAGRLAGLKGYSAPDFMSHLNSLGIGKIIIPTLLTWDYWNQHAIEETFVEEVAEAHAQFPEHIFGWYGVNPRKRMQGVREMEDAIRNKGFKGLHIHPHGFGVPPNHAWYFPYYAKCQELGATVTISMGHTLDFMPGEVGRPMFIDDIALYFPDLTIVCGHTGWPWVEEAIAVASKHPNVYLGTSGYAPKYWRPEMLQFMDSRRGRNKTVWGTDYPLVRHEESMRQIKELGLKPETLQAVLHDNAVRAFGV</sequence>
<evidence type="ECO:0000256" key="1">
    <source>
        <dbReference type="ARBA" id="ARBA00023239"/>
    </source>
</evidence>
<accession>A0A6J5Z4Y1</accession>